<evidence type="ECO:0000256" key="14">
    <source>
        <dbReference type="ARBA" id="ARBA00023264"/>
    </source>
</evidence>
<dbReference type="GO" id="GO:0005576">
    <property type="term" value="C:extracellular region"/>
    <property type="evidence" value="ECO:0007669"/>
    <property type="project" value="UniProtKB-SubCell"/>
</dbReference>
<dbReference type="PROSITE" id="PS50035">
    <property type="entry name" value="PLD"/>
    <property type="match status" value="2"/>
</dbReference>
<dbReference type="InterPro" id="IPR001736">
    <property type="entry name" value="PLipase_D/transphosphatidylase"/>
</dbReference>
<dbReference type="InterPro" id="IPR025202">
    <property type="entry name" value="PLD-like_dom"/>
</dbReference>
<dbReference type="Pfam" id="PF13396">
    <property type="entry name" value="PLDc_N"/>
    <property type="match status" value="1"/>
</dbReference>
<evidence type="ECO:0000256" key="12">
    <source>
        <dbReference type="ARBA" id="ARBA00023136"/>
    </source>
</evidence>
<dbReference type="InterPro" id="IPR027379">
    <property type="entry name" value="CLS_N"/>
</dbReference>
<evidence type="ECO:0000256" key="11">
    <source>
        <dbReference type="ARBA" id="ARBA00023098"/>
    </source>
</evidence>
<evidence type="ECO:0000256" key="10">
    <source>
        <dbReference type="ARBA" id="ARBA00022989"/>
    </source>
</evidence>
<dbReference type="SUPFAM" id="SSF56024">
    <property type="entry name" value="Phospholipase D/nuclease"/>
    <property type="match status" value="2"/>
</dbReference>
<keyword evidence="12 16" id="KW-0472">Membrane</keyword>
<evidence type="ECO:0000256" key="6">
    <source>
        <dbReference type="ARBA" id="ARBA00022525"/>
    </source>
</evidence>
<dbReference type="Pfam" id="PF13091">
    <property type="entry name" value="PLDc_2"/>
    <property type="match status" value="2"/>
</dbReference>
<keyword evidence="14" id="KW-1208">Phospholipid metabolism</keyword>
<feature type="transmembrane region" description="Helical" evidence="16">
    <location>
        <begin position="36"/>
        <end position="56"/>
    </location>
</feature>
<evidence type="ECO:0000256" key="16">
    <source>
        <dbReference type="SAM" id="Phobius"/>
    </source>
</evidence>
<dbReference type="PANTHER" id="PTHR21248:SF22">
    <property type="entry name" value="PHOSPHOLIPASE D"/>
    <property type="match status" value="1"/>
</dbReference>
<comment type="function">
    <text evidence="1">Could be a virulence factor.</text>
</comment>
<evidence type="ECO:0000313" key="19">
    <source>
        <dbReference type="Proteomes" id="UP000563524"/>
    </source>
</evidence>
<evidence type="ECO:0000313" key="18">
    <source>
        <dbReference type="EMBL" id="MBB4659182.1"/>
    </source>
</evidence>
<dbReference type="InterPro" id="IPR022924">
    <property type="entry name" value="Cardiolipin_synthase"/>
</dbReference>
<reference evidence="18 19" key="1">
    <citation type="submission" date="2020-08" db="EMBL/GenBank/DDBJ databases">
        <title>Genomic Encyclopedia of Type Strains, Phase IV (KMG-IV): sequencing the most valuable type-strain genomes for metagenomic binning, comparative biology and taxonomic classification.</title>
        <authorList>
            <person name="Goeker M."/>
        </authorList>
    </citation>
    <scope>NUCLEOTIDE SEQUENCE [LARGE SCALE GENOMIC DNA]</scope>
    <source>
        <strain evidence="18 19">DSM 102850</strain>
    </source>
</reference>
<evidence type="ECO:0000256" key="4">
    <source>
        <dbReference type="ARBA" id="ARBA00022475"/>
    </source>
</evidence>
<keyword evidence="8 16" id="KW-0812">Transmembrane</keyword>
<dbReference type="PANTHER" id="PTHR21248">
    <property type="entry name" value="CARDIOLIPIN SYNTHASE"/>
    <property type="match status" value="1"/>
</dbReference>
<name>A0A840I4B2_9PROT</name>
<comment type="caution">
    <text evidence="18">The sequence shown here is derived from an EMBL/GenBank/DDBJ whole genome shotgun (WGS) entry which is preliminary data.</text>
</comment>
<proteinExistence type="predicted"/>
<evidence type="ECO:0000256" key="9">
    <source>
        <dbReference type="ARBA" id="ARBA00022737"/>
    </source>
</evidence>
<evidence type="ECO:0000256" key="1">
    <source>
        <dbReference type="ARBA" id="ARBA00003145"/>
    </source>
</evidence>
<keyword evidence="11" id="KW-0443">Lipid metabolism</keyword>
<keyword evidence="19" id="KW-1185">Reference proteome</keyword>
<feature type="domain" description="PLD phosphodiesterase" evidence="17">
    <location>
        <begin position="212"/>
        <end position="239"/>
    </location>
</feature>
<dbReference type="NCBIfam" id="TIGR04265">
    <property type="entry name" value="bac_cardiolipin"/>
    <property type="match status" value="1"/>
</dbReference>
<feature type="domain" description="PLD phosphodiesterase" evidence="17">
    <location>
        <begin position="387"/>
        <end position="414"/>
    </location>
</feature>
<dbReference type="RefSeq" id="WP_221400960.1">
    <property type="nucleotide sequence ID" value="NZ_JACHOB010000003.1"/>
</dbReference>
<evidence type="ECO:0000256" key="3">
    <source>
        <dbReference type="ARBA" id="ARBA00004651"/>
    </source>
</evidence>
<evidence type="ECO:0000256" key="7">
    <source>
        <dbReference type="ARBA" id="ARBA00022679"/>
    </source>
</evidence>
<keyword evidence="5" id="KW-0444">Lipid biosynthesis</keyword>
<evidence type="ECO:0000256" key="8">
    <source>
        <dbReference type="ARBA" id="ARBA00022692"/>
    </source>
</evidence>
<evidence type="ECO:0000259" key="17">
    <source>
        <dbReference type="PROSITE" id="PS50035"/>
    </source>
</evidence>
<evidence type="ECO:0000256" key="2">
    <source>
        <dbReference type="ARBA" id="ARBA00004613"/>
    </source>
</evidence>
<keyword evidence="9" id="KW-0677">Repeat</keyword>
<keyword evidence="7 18" id="KW-0808">Transferase</keyword>
<organism evidence="18 19">
    <name type="scientific">Parvularcula dongshanensis</name>
    <dbReference type="NCBI Taxonomy" id="1173995"/>
    <lineage>
        <taxon>Bacteria</taxon>
        <taxon>Pseudomonadati</taxon>
        <taxon>Pseudomonadota</taxon>
        <taxon>Alphaproteobacteria</taxon>
        <taxon>Parvularculales</taxon>
        <taxon>Parvularculaceae</taxon>
        <taxon>Parvularcula</taxon>
    </lineage>
</organism>
<dbReference type="GO" id="GO:0008808">
    <property type="term" value="F:cardiolipin synthase activity"/>
    <property type="evidence" value="ECO:0007669"/>
    <property type="project" value="UniProtKB-UniRule"/>
</dbReference>
<sequence>MESSTIFFWFDVVFYIGAVGCGLHSLMANRTAQGTLAWMLALFALPYAAVPLYFVFGRRHFGAYASGLKRAQERVRTKAEVERFLAYEPESPRHAARGLEVAEDIGGAGYTTGNCVTLLQDGYETFEAIFEAIDRAEAYVLVQFYIFRDDDLGRRLRDRMVAAAGRGVRCCLLYDEIGCFTTPRSYWAGFTKAGVKVSAFGARRPLRGRFELNFRNHRKIVVCDGNVAFVGGNNVGDEYLGESKRFGAWRDAHVRIEGPLVQAAQLAFQQDWEFAAGEVLPLEWQAQRAENGNQIAMILPTGPADNLETGSLMFVAAINSAQKRLWIVSPYFVPDQAVMSALKLASLRGVEVRVMVPDKPDHLAVWLAGFDFIEEAERAGIEAYRYTGGFLHQKAVLIDHDIAMIGTANMDNRSFRLNFEVTVIVADEGFAACVEDMIEKDFEKAREHVETDYQQRSVLFKLAVRGARLLAPVL</sequence>
<evidence type="ECO:0000256" key="13">
    <source>
        <dbReference type="ARBA" id="ARBA00023209"/>
    </source>
</evidence>
<feature type="transmembrane region" description="Helical" evidence="16">
    <location>
        <begin position="6"/>
        <end position="24"/>
    </location>
</feature>
<dbReference type="Gene3D" id="3.30.870.10">
    <property type="entry name" value="Endonuclease Chain A"/>
    <property type="match status" value="2"/>
</dbReference>
<keyword evidence="6" id="KW-0964">Secreted</keyword>
<dbReference type="AlphaFoldDB" id="A0A840I4B2"/>
<keyword evidence="13" id="KW-0594">Phospholipid biosynthesis</keyword>
<protein>
    <recommendedName>
        <fullName evidence="15">Cardiolipin synthase</fullName>
        <ecNumber evidence="15">2.7.8.-</ecNumber>
    </recommendedName>
</protein>
<gene>
    <name evidence="18" type="ORF">GGQ59_001707</name>
</gene>
<dbReference type="SMART" id="SM00155">
    <property type="entry name" value="PLDc"/>
    <property type="match status" value="2"/>
</dbReference>
<keyword evidence="4" id="KW-1003">Cell membrane</keyword>
<dbReference type="GO" id="GO:0032049">
    <property type="term" value="P:cardiolipin biosynthetic process"/>
    <property type="evidence" value="ECO:0007669"/>
    <property type="project" value="UniProtKB-UniRule"/>
</dbReference>
<accession>A0A840I4B2</accession>
<evidence type="ECO:0000256" key="15">
    <source>
        <dbReference type="NCBIfam" id="TIGR04265"/>
    </source>
</evidence>
<dbReference type="Proteomes" id="UP000563524">
    <property type="component" value="Unassembled WGS sequence"/>
</dbReference>
<dbReference type="EMBL" id="JACHOB010000003">
    <property type="protein sequence ID" value="MBB4659182.1"/>
    <property type="molecule type" value="Genomic_DNA"/>
</dbReference>
<keyword evidence="10 16" id="KW-1133">Transmembrane helix</keyword>
<comment type="subcellular location">
    <subcellularLocation>
        <location evidence="3">Cell membrane</location>
        <topology evidence="3">Multi-pass membrane protein</topology>
    </subcellularLocation>
    <subcellularLocation>
        <location evidence="2">Secreted</location>
    </subcellularLocation>
</comment>
<dbReference type="EC" id="2.7.8.-" evidence="15"/>
<evidence type="ECO:0000256" key="5">
    <source>
        <dbReference type="ARBA" id="ARBA00022516"/>
    </source>
</evidence>
<dbReference type="GO" id="GO:0005886">
    <property type="term" value="C:plasma membrane"/>
    <property type="evidence" value="ECO:0007669"/>
    <property type="project" value="UniProtKB-SubCell"/>
</dbReference>